<dbReference type="Proteomes" id="UP000499080">
    <property type="component" value="Unassembled WGS sequence"/>
</dbReference>
<accession>A0A4Y2Q204</accession>
<dbReference type="EMBL" id="BGPR01012755">
    <property type="protein sequence ID" value="GBN57511.1"/>
    <property type="molecule type" value="Genomic_DNA"/>
</dbReference>
<dbReference type="AlphaFoldDB" id="A0A4Y2Q204"/>
<keyword evidence="2" id="KW-1185">Reference proteome</keyword>
<organism evidence="1 2">
    <name type="scientific">Araneus ventricosus</name>
    <name type="common">Orbweaver spider</name>
    <name type="synonym">Epeira ventricosa</name>
    <dbReference type="NCBI Taxonomy" id="182803"/>
    <lineage>
        <taxon>Eukaryota</taxon>
        <taxon>Metazoa</taxon>
        <taxon>Ecdysozoa</taxon>
        <taxon>Arthropoda</taxon>
        <taxon>Chelicerata</taxon>
        <taxon>Arachnida</taxon>
        <taxon>Araneae</taxon>
        <taxon>Araneomorphae</taxon>
        <taxon>Entelegynae</taxon>
        <taxon>Araneoidea</taxon>
        <taxon>Araneidae</taxon>
        <taxon>Araneus</taxon>
    </lineage>
</organism>
<evidence type="ECO:0000313" key="1">
    <source>
        <dbReference type="EMBL" id="GBN57511.1"/>
    </source>
</evidence>
<reference evidence="1 2" key="1">
    <citation type="journal article" date="2019" name="Sci. Rep.">
        <title>Orb-weaving spider Araneus ventricosus genome elucidates the spidroin gene catalogue.</title>
        <authorList>
            <person name="Kono N."/>
            <person name="Nakamura H."/>
            <person name="Ohtoshi R."/>
            <person name="Moran D.A.P."/>
            <person name="Shinohara A."/>
            <person name="Yoshida Y."/>
            <person name="Fujiwara M."/>
            <person name="Mori M."/>
            <person name="Tomita M."/>
            <person name="Arakawa K."/>
        </authorList>
    </citation>
    <scope>NUCLEOTIDE SEQUENCE [LARGE SCALE GENOMIC DNA]</scope>
</reference>
<evidence type="ECO:0000313" key="2">
    <source>
        <dbReference type="Proteomes" id="UP000499080"/>
    </source>
</evidence>
<sequence length="114" mass="13557">MSWETRTDKDISITLIPFDTECRIEDIKKELRKLNIIPNECVYAVHFKQFVEACTNEFKKPWFEPRGMGSKDSKTPDPSTKFNHILMVVYAIEHEITDVYRLTYEYAHLVQNLR</sequence>
<proteinExistence type="predicted"/>
<name>A0A4Y2Q204_ARAVE</name>
<comment type="caution">
    <text evidence="1">The sequence shown here is derived from an EMBL/GenBank/DDBJ whole genome shotgun (WGS) entry which is preliminary data.</text>
</comment>
<protein>
    <submittedName>
        <fullName evidence="1">Uncharacterized protein</fullName>
    </submittedName>
</protein>
<gene>
    <name evidence="1" type="ORF">AVEN_177517_1</name>
</gene>